<protein>
    <submittedName>
        <fullName evidence="2">Uncharacterized protein</fullName>
    </submittedName>
</protein>
<evidence type="ECO:0000256" key="1">
    <source>
        <dbReference type="SAM" id="MobiDB-lite"/>
    </source>
</evidence>
<accession>A0A8H6VAD3</accession>
<gene>
    <name evidence="2" type="ORF">HII31_13759</name>
</gene>
<dbReference type="AlphaFoldDB" id="A0A8H6VAD3"/>
<evidence type="ECO:0000313" key="2">
    <source>
        <dbReference type="EMBL" id="KAF7184903.1"/>
    </source>
</evidence>
<sequence length="272" mass="30498">MTKNIKSSADMNLDRSIRRHRRRFKRMWRISIARLQSRGVMERQSNDLQQLKTKNDAGKGSPPHHLAQHTVSNEELSKSEVASNVLAEILAKIAKEVPATSCRNEPEKHEDKSLVKRAQTVGAKQGNKPDVKGDLITPTSDKSARVSGRGDKSRTGYEQKKHRRSPMEGPAQEPSFQSRYELFIFCARVKAKAYAVLHGIEAGWESKFASSVRLAWDSMSNKQKARWKELRRAHQNGKISARSVSFGHDLLASFAVVRDASSLLLRANGSNA</sequence>
<reference evidence="2" key="1">
    <citation type="submission" date="2020-04" db="EMBL/GenBank/DDBJ databases">
        <title>Draft genome resource of the tomato pathogen Pseudocercospora fuligena.</title>
        <authorList>
            <person name="Zaccaron A."/>
        </authorList>
    </citation>
    <scope>NUCLEOTIDE SEQUENCE</scope>
    <source>
        <strain evidence="2">PF001</strain>
    </source>
</reference>
<keyword evidence="3" id="KW-1185">Reference proteome</keyword>
<evidence type="ECO:0000313" key="3">
    <source>
        <dbReference type="Proteomes" id="UP000660729"/>
    </source>
</evidence>
<feature type="region of interest" description="Disordered" evidence="1">
    <location>
        <begin position="120"/>
        <end position="173"/>
    </location>
</feature>
<dbReference type="Proteomes" id="UP000660729">
    <property type="component" value="Unassembled WGS sequence"/>
</dbReference>
<dbReference type="EMBL" id="JABCIY010000348">
    <property type="protein sequence ID" value="KAF7184903.1"/>
    <property type="molecule type" value="Genomic_DNA"/>
</dbReference>
<organism evidence="2 3">
    <name type="scientific">Pseudocercospora fuligena</name>
    <dbReference type="NCBI Taxonomy" id="685502"/>
    <lineage>
        <taxon>Eukaryota</taxon>
        <taxon>Fungi</taxon>
        <taxon>Dikarya</taxon>
        <taxon>Ascomycota</taxon>
        <taxon>Pezizomycotina</taxon>
        <taxon>Dothideomycetes</taxon>
        <taxon>Dothideomycetidae</taxon>
        <taxon>Mycosphaerellales</taxon>
        <taxon>Mycosphaerellaceae</taxon>
        <taxon>Pseudocercospora</taxon>
    </lineage>
</organism>
<name>A0A8H6VAD3_9PEZI</name>
<proteinExistence type="predicted"/>
<comment type="caution">
    <text evidence="2">The sequence shown here is derived from an EMBL/GenBank/DDBJ whole genome shotgun (WGS) entry which is preliminary data.</text>
</comment>
<feature type="compositionally biased region" description="Basic and acidic residues" evidence="1">
    <location>
        <begin position="142"/>
        <end position="159"/>
    </location>
</feature>
<feature type="region of interest" description="Disordered" evidence="1">
    <location>
        <begin position="53"/>
        <end position="78"/>
    </location>
</feature>